<name>A0A2U8QQZ5_9FLAO</name>
<dbReference type="SUPFAM" id="SSF101967">
    <property type="entry name" value="Adhesin YadA, collagen-binding domain"/>
    <property type="match status" value="1"/>
</dbReference>
<dbReference type="EMBL" id="CP029463">
    <property type="protein sequence ID" value="AWM12512.1"/>
    <property type="molecule type" value="Genomic_DNA"/>
</dbReference>
<dbReference type="GO" id="GO:0019867">
    <property type="term" value="C:outer membrane"/>
    <property type="evidence" value="ECO:0007669"/>
    <property type="project" value="InterPro"/>
</dbReference>
<dbReference type="RefSeq" id="WP_109567921.1">
    <property type="nucleotide sequence ID" value="NZ_CP029463.1"/>
</dbReference>
<dbReference type="OrthoDB" id="1247310at2"/>
<sequence length="402" mass="42785">MRKTFLIGLVFFSLIRINAQVGINTVTPDHSSILDVVSTDKGVLLPRIALTSTLDISSIFNPATSLLIYNTSTVNDMVPGYYYWDGAKWVGLSGGDSSEKWDIHGNNFNAGTGSEFLGTTTYHPLTIKVNNTSIGRLHPNGSIYFGLGANANGNNSIALGYNALANLQNSVAIGYNSQTQQNDAIALGYGANASGYQSTAIGYGATAPQDNSIILGSSTNYANKIGIGTNTPDERLHVVGKLKLVDGTQSAGNVLISDANGVASWADPDLNKAFGEITKAINSTLIAGTIDFSGASINTNVIVNANSIQVLKTGTYRITYSVTITKTGTIVTTPYFYLSIWGTEVPNTRTYCTIAKDETRVVTLTKFVNLNSYDDIRIDSGISDATVQVLANATILNLELMK</sequence>
<organism evidence="3 4">
    <name type="scientific">Flavobacterium sediminis</name>
    <dbReference type="NCBI Taxonomy" id="2201181"/>
    <lineage>
        <taxon>Bacteria</taxon>
        <taxon>Pseudomonadati</taxon>
        <taxon>Bacteroidota</taxon>
        <taxon>Flavobacteriia</taxon>
        <taxon>Flavobacteriales</taxon>
        <taxon>Flavobacteriaceae</taxon>
        <taxon>Flavobacterium</taxon>
    </lineage>
</organism>
<dbReference type="Pfam" id="PF05658">
    <property type="entry name" value="YadA_head"/>
    <property type="match status" value="3"/>
</dbReference>
<feature type="domain" description="Trimeric autotransporter adhesin YadA-like head" evidence="2">
    <location>
        <begin position="168"/>
        <end position="191"/>
    </location>
</feature>
<feature type="signal peptide" evidence="1">
    <location>
        <begin position="1"/>
        <end position="21"/>
    </location>
</feature>
<dbReference type="Gene3D" id="2.150.10.10">
    <property type="entry name" value="Serralysin-like metalloprotease, C-terminal"/>
    <property type="match status" value="1"/>
</dbReference>
<reference evidence="3 4" key="1">
    <citation type="submission" date="2018-05" db="EMBL/GenBank/DDBJ databases">
        <title>Flavobacterium sp. MEBiC07310.</title>
        <authorList>
            <person name="Baek K."/>
        </authorList>
    </citation>
    <scope>NUCLEOTIDE SEQUENCE [LARGE SCALE GENOMIC DNA]</scope>
    <source>
        <strain evidence="3 4">MEBiC07310</strain>
    </source>
</reference>
<dbReference type="InterPro" id="IPR008640">
    <property type="entry name" value="Adhesin_Head_dom"/>
</dbReference>
<evidence type="ECO:0000259" key="2">
    <source>
        <dbReference type="Pfam" id="PF05658"/>
    </source>
</evidence>
<dbReference type="CDD" id="cd12820">
    <property type="entry name" value="LbR_YadA-like"/>
    <property type="match status" value="1"/>
</dbReference>
<evidence type="ECO:0000313" key="3">
    <source>
        <dbReference type="EMBL" id="AWM12512.1"/>
    </source>
</evidence>
<feature type="chain" id="PRO_5015949496" description="Trimeric autotransporter adhesin YadA-like head domain-containing protein" evidence="1">
    <location>
        <begin position="22"/>
        <end position="402"/>
    </location>
</feature>
<gene>
    <name evidence="3" type="ORF">DI487_00580</name>
</gene>
<dbReference type="Proteomes" id="UP000245429">
    <property type="component" value="Chromosome"/>
</dbReference>
<feature type="domain" description="Trimeric autotransporter adhesin YadA-like head" evidence="2">
    <location>
        <begin position="193"/>
        <end position="213"/>
    </location>
</feature>
<evidence type="ECO:0000313" key="4">
    <source>
        <dbReference type="Proteomes" id="UP000245429"/>
    </source>
</evidence>
<proteinExistence type="predicted"/>
<keyword evidence="4" id="KW-1185">Reference proteome</keyword>
<protein>
    <recommendedName>
        <fullName evidence="2">Trimeric autotransporter adhesin YadA-like head domain-containing protein</fullName>
    </recommendedName>
</protein>
<dbReference type="AlphaFoldDB" id="A0A2U8QQZ5"/>
<feature type="domain" description="Trimeric autotransporter adhesin YadA-like head" evidence="2">
    <location>
        <begin position="146"/>
        <end position="163"/>
    </location>
</feature>
<dbReference type="InterPro" id="IPR011049">
    <property type="entry name" value="Serralysin-like_metalloprot_C"/>
</dbReference>
<evidence type="ECO:0000256" key="1">
    <source>
        <dbReference type="SAM" id="SignalP"/>
    </source>
</evidence>
<accession>A0A2U8QQZ5</accession>
<keyword evidence="1" id="KW-0732">Signal</keyword>
<dbReference type="KEGG" id="fse:DI487_00580"/>